<dbReference type="NCBIfam" id="TIGR01730">
    <property type="entry name" value="RND_mfp"/>
    <property type="match status" value="1"/>
</dbReference>
<keyword evidence="6" id="KW-1185">Reference proteome</keyword>
<name>A0ABX3KQX5_SALCS</name>
<sequence>MTGLNQRLGRFLAVVIGLAIGAALLVFFVVNRQVPEHSDSPPAPKVVAVIEAQPLAFRLEARGHGVARPAETWQSVANVSGRVVERHPHLESGTLLHEGTLLLALDPSRYELAIAEAEAELNQLKAEEANTRRLLDLERQALDFTEQELSRIERLAATGAVSISQRDAQRRSAVGQRQAVATLENTLALLPAQRERVSVRLAQARHDLEDTRFEAPYDLRLGEVDVELHQFVGVGQRLFEADSLAAAEVEARLPFSMVRRLLGSVALVELDPGILDLSERIDLDSIDAELELVGAPGVSWEGRVVRVASGLDPATRAVRVVVRVEEPWRDARPPNHPPLQRDMYTRVRLSARSPVAQLVVPASALHQGEVYLADEHARLVRRSVSVAFKQGDLAVIESGLAPGERVIVDDLQPAIEGMALAPRRDVALEARLTAQALGEVTSGERQ</sequence>
<feature type="transmembrane region" description="Helical" evidence="3">
    <location>
        <begin position="12"/>
        <end position="30"/>
    </location>
</feature>
<evidence type="ECO:0000256" key="3">
    <source>
        <dbReference type="SAM" id="Phobius"/>
    </source>
</evidence>
<keyword evidence="2" id="KW-0175">Coiled coil</keyword>
<dbReference type="Pfam" id="PF25967">
    <property type="entry name" value="RND-MFP_C"/>
    <property type="match status" value="1"/>
</dbReference>
<dbReference type="Gene3D" id="2.40.50.100">
    <property type="match status" value="1"/>
</dbReference>
<dbReference type="PANTHER" id="PTHR30469:SF12">
    <property type="entry name" value="MULTIDRUG RESISTANCE PROTEIN MDTA"/>
    <property type="match status" value="1"/>
</dbReference>
<organism evidence="5 6">
    <name type="scientific">Salinivibrio costicola subsp. alcaliphilus</name>
    <dbReference type="NCBI Taxonomy" id="272773"/>
    <lineage>
        <taxon>Bacteria</taxon>
        <taxon>Pseudomonadati</taxon>
        <taxon>Pseudomonadota</taxon>
        <taxon>Gammaproteobacteria</taxon>
        <taxon>Vibrionales</taxon>
        <taxon>Vibrionaceae</taxon>
        <taxon>Salinivibrio</taxon>
    </lineage>
</organism>
<evidence type="ECO:0000313" key="5">
    <source>
        <dbReference type="EMBL" id="OOF33834.1"/>
    </source>
</evidence>
<dbReference type="EMBL" id="MUFR01000021">
    <property type="protein sequence ID" value="OOF33834.1"/>
    <property type="molecule type" value="Genomic_DNA"/>
</dbReference>
<dbReference type="Gene3D" id="1.10.287.470">
    <property type="entry name" value="Helix hairpin bin"/>
    <property type="match status" value="1"/>
</dbReference>
<evidence type="ECO:0000259" key="4">
    <source>
        <dbReference type="Pfam" id="PF25967"/>
    </source>
</evidence>
<reference evidence="6" key="1">
    <citation type="submission" date="2017-01" db="EMBL/GenBank/DDBJ databases">
        <title>Draft genome of the species Salinivibrio costicola subsp. alcaliphilus.</title>
        <authorList>
            <person name="Lopez-Hermoso C."/>
            <person name="De La Haba R."/>
            <person name="Sanchez-Porro C."/>
            <person name="Ventosa A."/>
        </authorList>
    </citation>
    <scope>NUCLEOTIDE SEQUENCE [LARGE SCALE GENOMIC DNA]</scope>
    <source>
        <strain evidence="6">CBH448</strain>
    </source>
</reference>
<dbReference type="SUPFAM" id="SSF111369">
    <property type="entry name" value="HlyD-like secretion proteins"/>
    <property type="match status" value="1"/>
</dbReference>
<feature type="domain" description="Multidrug resistance protein MdtA-like C-terminal permuted SH3" evidence="4">
    <location>
        <begin position="377"/>
        <end position="412"/>
    </location>
</feature>
<accession>A0ABX3KQX5</accession>
<comment type="similarity">
    <text evidence="1">Belongs to the membrane fusion protein (MFP) (TC 8.A.1) family.</text>
</comment>
<keyword evidence="3" id="KW-0812">Transmembrane</keyword>
<comment type="caution">
    <text evidence="5">The sequence shown here is derived from an EMBL/GenBank/DDBJ whole genome shotgun (WGS) entry which is preliminary data.</text>
</comment>
<keyword evidence="3" id="KW-0472">Membrane</keyword>
<dbReference type="Gene3D" id="2.40.30.170">
    <property type="match status" value="1"/>
</dbReference>
<gene>
    <name evidence="5" type="ORF">BZJ21_08815</name>
</gene>
<dbReference type="InterPro" id="IPR058627">
    <property type="entry name" value="MdtA-like_C"/>
</dbReference>
<dbReference type="Proteomes" id="UP000189431">
    <property type="component" value="Unassembled WGS sequence"/>
</dbReference>
<evidence type="ECO:0000313" key="6">
    <source>
        <dbReference type="Proteomes" id="UP000189431"/>
    </source>
</evidence>
<evidence type="ECO:0000256" key="2">
    <source>
        <dbReference type="SAM" id="Coils"/>
    </source>
</evidence>
<keyword evidence="3" id="KW-1133">Transmembrane helix</keyword>
<protein>
    <submittedName>
        <fullName evidence="5">Efflux transporter periplasmic adaptor subunit</fullName>
    </submittedName>
</protein>
<dbReference type="Gene3D" id="2.40.420.20">
    <property type="match status" value="1"/>
</dbReference>
<proteinExistence type="inferred from homology"/>
<dbReference type="RefSeq" id="WP_077669586.1">
    <property type="nucleotide sequence ID" value="NZ_MUFR01000021.1"/>
</dbReference>
<dbReference type="InterPro" id="IPR006143">
    <property type="entry name" value="RND_pump_MFP"/>
</dbReference>
<dbReference type="PANTHER" id="PTHR30469">
    <property type="entry name" value="MULTIDRUG RESISTANCE PROTEIN MDTA"/>
    <property type="match status" value="1"/>
</dbReference>
<evidence type="ECO:0000256" key="1">
    <source>
        <dbReference type="ARBA" id="ARBA00009477"/>
    </source>
</evidence>
<feature type="coiled-coil region" evidence="2">
    <location>
        <begin position="107"/>
        <end position="155"/>
    </location>
</feature>